<accession>A0A1I2AH59</accession>
<gene>
    <name evidence="1" type="ORF">SAMN05216574_103314</name>
</gene>
<dbReference type="EMBL" id="FOND01000003">
    <property type="protein sequence ID" value="SFE42898.1"/>
    <property type="molecule type" value="Genomic_DNA"/>
</dbReference>
<dbReference type="InterPro" id="IPR036249">
    <property type="entry name" value="Thioredoxin-like_sf"/>
</dbReference>
<evidence type="ECO:0008006" key="3">
    <source>
        <dbReference type="Google" id="ProtNLM"/>
    </source>
</evidence>
<reference evidence="2" key="1">
    <citation type="submission" date="2016-10" db="EMBL/GenBank/DDBJ databases">
        <authorList>
            <person name="Varghese N."/>
            <person name="Submissions S."/>
        </authorList>
    </citation>
    <scope>NUCLEOTIDE SEQUENCE [LARGE SCALE GENOMIC DNA]</scope>
    <source>
        <strain evidence="2">DSM 46838</strain>
    </source>
</reference>
<organism evidence="1 2">
    <name type="scientific">Blastococcus tunisiensis</name>
    <dbReference type="NCBI Taxonomy" id="1798228"/>
    <lineage>
        <taxon>Bacteria</taxon>
        <taxon>Bacillati</taxon>
        <taxon>Actinomycetota</taxon>
        <taxon>Actinomycetes</taxon>
        <taxon>Geodermatophilales</taxon>
        <taxon>Geodermatophilaceae</taxon>
        <taxon>Blastococcus</taxon>
    </lineage>
</organism>
<dbReference type="Gene3D" id="3.40.30.10">
    <property type="entry name" value="Glutaredoxin"/>
    <property type="match status" value="1"/>
</dbReference>
<dbReference type="OrthoDB" id="3399139at2"/>
<sequence>MRVLTDAGCAAQRVLLDEPLYATAPERAASWLLIEHPGPWPSVGWPADLPDAARTALALATELWVRPQLIRPLRDRRSRACTVMVASCRPGRRWLERRELRDPAELAGLDLEAVAAGDPPGFGQRSTRPVVLVCTHGRRDVCCARRGRPLAQALAAELSGLVWETTHVGGDRFAPNVVTLPHGSYHGGAPAAAAPALAAAALGGDVVLPYLRGIAGTPAAAQAAEHVVRRELGLASLDAVRAVDVVQRADAVEEVHVQAVSRRFTVWMHRRRLPDVRLTSCAGKGVHDRPYVREVVDFVELPQEVLA</sequence>
<dbReference type="Proteomes" id="UP000198589">
    <property type="component" value="Unassembled WGS sequence"/>
</dbReference>
<evidence type="ECO:0000313" key="1">
    <source>
        <dbReference type="EMBL" id="SFE42898.1"/>
    </source>
</evidence>
<dbReference type="Pfam" id="PF06999">
    <property type="entry name" value="Suc_Fer-like"/>
    <property type="match status" value="1"/>
</dbReference>
<dbReference type="STRING" id="1798228.SAMN05216574_103314"/>
<dbReference type="RefSeq" id="WP_092195838.1">
    <property type="nucleotide sequence ID" value="NZ_FOND01000003.1"/>
</dbReference>
<evidence type="ECO:0000313" key="2">
    <source>
        <dbReference type="Proteomes" id="UP000198589"/>
    </source>
</evidence>
<name>A0A1I2AH59_9ACTN</name>
<keyword evidence="2" id="KW-1185">Reference proteome</keyword>
<proteinExistence type="predicted"/>
<dbReference type="InterPro" id="IPR009737">
    <property type="entry name" value="Aim32/Apd1-like"/>
</dbReference>
<dbReference type="AlphaFoldDB" id="A0A1I2AH59"/>
<dbReference type="SUPFAM" id="SSF52833">
    <property type="entry name" value="Thioredoxin-like"/>
    <property type="match status" value="1"/>
</dbReference>
<protein>
    <recommendedName>
        <fullName evidence="3">Sucrase/ferredoxin-like</fullName>
    </recommendedName>
</protein>